<dbReference type="InterPro" id="IPR034058">
    <property type="entry name" value="TagA/B/C/D_pept_dom"/>
</dbReference>
<feature type="region of interest" description="Disordered" evidence="9">
    <location>
        <begin position="695"/>
        <end position="719"/>
    </location>
</feature>
<evidence type="ECO:0000256" key="4">
    <source>
        <dbReference type="ARBA" id="ARBA00022801"/>
    </source>
</evidence>
<dbReference type="CDD" id="cd04842">
    <property type="entry name" value="Peptidases_S8_Kp43_protease"/>
    <property type="match status" value="1"/>
</dbReference>
<evidence type="ECO:0000256" key="3">
    <source>
        <dbReference type="ARBA" id="ARBA00022729"/>
    </source>
</evidence>
<dbReference type="PROSITE" id="PS00138">
    <property type="entry name" value="SUBTILASE_SER"/>
    <property type="match status" value="1"/>
</dbReference>
<evidence type="ECO:0000256" key="7">
    <source>
        <dbReference type="PIRSR" id="PIRSR615500-1"/>
    </source>
</evidence>
<dbReference type="GeneID" id="89976567"/>
<dbReference type="InterPro" id="IPR015500">
    <property type="entry name" value="Peptidase_S8_subtilisin-rel"/>
</dbReference>
<organism evidence="11 12">
    <name type="scientific">Exophiala bonariae</name>
    <dbReference type="NCBI Taxonomy" id="1690606"/>
    <lineage>
        <taxon>Eukaryota</taxon>
        <taxon>Fungi</taxon>
        <taxon>Dikarya</taxon>
        <taxon>Ascomycota</taxon>
        <taxon>Pezizomycotina</taxon>
        <taxon>Eurotiomycetes</taxon>
        <taxon>Chaetothyriomycetidae</taxon>
        <taxon>Chaetothyriales</taxon>
        <taxon>Herpotrichiellaceae</taxon>
        <taxon>Exophiala</taxon>
    </lineage>
</organism>
<proteinExistence type="inferred from homology"/>
<comment type="caution">
    <text evidence="11">The sequence shown here is derived from an EMBL/GenBank/DDBJ whole genome shotgun (WGS) entry which is preliminary data.</text>
</comment>
<feature type="compositionally biased region" description="Polar residues" evidence="9">
    <location>
        <begin position="9"/>
        <end position="19"/>
    </location>
</feature>
<dbReference type="InterPro" id="IPR036852">
    <property type="entry name" value="Peptidase_S8/S53_dom_sf"/>
</dbReference>
<dbReference type="GO" id="GO:0004252">
    <property type="term" value="F:serine-type endopeptidase activity"/>
    <property type="evidence" value="ECO:0007669"/>
    <property type="project" value="UniProtKB-UniRule"/>
</dbReference>
<feature type="active site" description="Charge relay system" evidence="7 8">
    <location>
        <position position="281"/>
    </location>
</feature>
<comment type="similarity">
    <text evidence="1 8">Belongs to the peptidase S8 family.</text>
</comment>
<evidence type="ECO:0000256" key="6">
    <source>
        <dbReference type="ARBA" id="ARBA00023145"/>
    </source>
</evidence>
<dbReference type="InterPro" id="IPR000209">
    <property type="entry name" value="Peptidase_S8/S53_dom"/>
</dbReference>
<evidence type="ECO:0000313" key="12">
    <source>
        <dbReference type="Proteomes" id="UP001358417"/>
    </source>
</evidence>
<dbReference type="Gene3D" id="3.40.50.200">
    <property type="entry name" value="Peptidase S8/S53 domain"/>
    <property type="match status" value="1"/>
</dbReference>
<evidence type="ECO:0000313" key="11">
    <source>
        <dbReference type="EMBL" id="KAK5046261.1"/>
    </source>
</evidence>
<reference evidence="11 12" key="1">
    <citation type="submission" date="2023-08" db="EMBL/GenBank/DDBJ databases">
        <title>Black Yeasts Isolated from many extreme environments.</title>
        <authorList>
            <person name="Coleine C."/>
            <person name="Stajich J.E."/>
            <person name="Selbmann L."/>
        </authorList>
    </citation>
    <scope>NUCLEOTIDE SEQUENCE [LARGE SCALE GENOMIC DNA]</scope>
    <source>
        <strain evidence="11 12">CCFEE 5792</strain>
    </source>
</reference>
<evidence type="ECO:0000259" key="10">
    <source>
        <dbReference type="Pfam" id="PF00082"/>
    </source>
</evidence>
<keyword evidence="2 8" id="KW-0645">Protease</keyword>
<keyword evidence="6" id="KW-0865">Zymogen</keyword>
<dbReference type="EMBL" id="JAVRRD010000031">
    <property type="protein sequence ID" value="KAK5046261.1"/>
    <property type="molecule type" value="Genomic_DNA"/>
</dbReference>
<dbReference type="PROSITE" id="PS51892">
    <property type="entry name" value="SUBTILASE"/>
    <property type="match status" value="1"/>
</dbReference>
<feature type="domain" description="Peptidase S8/S53" evidence="10">
    <location>
        <begin position="227"/>
        <end position="547"/>
    </location>
</feature>
<feature type="active site" description="Charge relay system" evidence="7 8">
    <location>
        <position position="506"/>
    </location>
</feature>
<evidence type="ECO:0000256" key="1">
    <source>
        <dbReference type="ARBA" id="ARBA00011073"/>
    </source>
</evidence>
<dbReference type="InterPro" id="IPR023828">
    <property type="entry name" value="Peptidase_S8_Ser-AS"/>
</dbReference>
<dbReference type="AlphaFoldDB" id="A0AAV9MXH3"/>
<accession>A0AAV9MXH3</accession>
<feature type="region of interest" description="Disordered" evidence="9">
    <location>
        <begin position="1"/>
        <end position="24"/>
    </location>
</feature>
<dbReference type="PRINTS" id="PR00723">
    <property type="entry name" value="SUBTILISIN"/>
</dbReference>
<evidence type="ECO:0000256" key="9">
    <source>
        <dbReference type="SAM" id="MobiDB-lite"/>
    </source>
</evidence>
<protein>
    <recommendedName>
        <fullName evidence="10">Peptidase S8/S53 domain-containing protein</fullName>
    </recommendedName>
</protein>
<sequence length="775" mass="84905">MATARINGHTVTPHSQCQGGHQFKEDASQSNYILVQASDRIKPEESDRLRNLGAEILQYIDNDTYVCHYKPTSLQDIRALPFIKYANVYHEDLVVHPNLEQHLEENLNLPSGSETLGETPLETVVCYIRVHHSDCLNRAAEDISRLASIDADGIVIEGASLLKARLPVDRLKAIAALDEVASVEADGEARVALCEAPLVLSKPENMHIQGIGATCVDLGVQAEDLDGRDQIVAVVDSGLDQGEQKYMDPNSQDKVHEVFKDKVEGWSSAFGTDQAVDENGHGTAVAGCIVTTYKSLDFGVISGTAKGARVIVKKVFNASGILENSGAFPWRDTLSSFLKDDPKRDKPLPRITNLSIQDEVSAPVSDYPGKAEVLDRLVFENPDWVFVIAAGNHGLSSKDPQITGLAVAKNAICVGATENPLPMTFTSMRSRRYEPKNGRKGNQNKIALFSSRGPTSLGRIKPDVVAPGQIIYTTKSTTPNLGMISVTPVDPKDLKDPHFWFVEGTSFAAPLVAGCCAVLRQIYCARLGCYPSAAMVKALLIHGAVDTQLAQGFKPRTIPEWPTATSKDQGFGRVNIPSSLLPLIDQKKDENGEPVGNGGVFDSFSFPADAFAAKQEYDAMSPDEQKQLKDARNDFGLSMNPDSNNWTLELQVKDAKNTKITVTMVYTDPPGQGVVNILNLELRFRGKDAVETRDFRLGNPDAGDPSVVNTSTRRPRSRNNVQKVVWRNAPPGPYRVQIKLDHLEEAQTPDKVQHFAVCWDVTYEQQPQEEKKGNE</sequence>
<keyword evidence="12" id="KW-1185">Reference proteome</keyword>
<dbReference type="RefSeq" id="XP_064701855.1">
    <property type="nucleotide sequence ID" value="XM_064851950.1"/>
</dbReference>
<dbReference type="GO" id="GO:0006508">
    <property type="term" value="P:proteolysis"/>
    <property type="evidence" value="ECO:0007669"/>
    <property type="project" value="UniProtKB-KW"/>
</dbReference>
<dbReference type="PANTHER" id="PTHR43399">
    <property type="entry name" value="SUBTILISIN-RELATED"/>
    <property type="match status" value="1"/>
</dbReference>
<feature type="active site" description="Charge relay system" evidence="7 8">
    <location>
        <position position="236"/>
    </location>
</feature>
<keyword evidence="3" id="KW-0732">Signal</keyword>
<name>A0AAV9MXH3_9EURO</name>
<dbReference type="SUPFAM" id="SSF52743">
    <property type="entry name" value="Subtilisin-like"/>
    <property type="match status" value="1"/>
</dbReference>
<gene>
    <name evidence="11" type="ORF">LTR84_008404</name>
</gene>
<evidence type="ECO:0000256" key="5">
    <source>
        <dbReference type="ARBA" id="ARBA00022825"/>
    </source>
</evidence>
<dbReference type="InterPro" id="IPR051048">
    <property type="entry name" value="Peptidase_S8/S53_subtilisin"/>
</dbReference>
<dbReference type="Gene3D" id="2.60.120.380">
    <property type="match status" value="1"/>
</dbReference>
<keyword evidence="5 8" id="KW-0720">Serine protease</keyword>
<dbReference type="Proteomes" id="UP001358417">
    <property type="component" value="Unassembled WGS sequence"/>
</dbReference>
<dbReference type="Pfam" id="PF00082">
    <property type="entry name" value="Peptidase_S8"/>
    <property type="match status" value="1"/>
</dbReference>
<dbReference type="PANTHER" id="PTHR43399:SF4">
    <property type="entry name" value="CELL WALL-ASSOCIATED PROTEASE"/>
    <property type="match status" value="1"/>
</dbReference>
<evidence type="ECO:0000256" key="2">
    <source>
        <dbReference type="ARBA" id="ARBA00022670"/>
    </source>
</evidence>
<keyword evidence="4 8" id="KW-0378">Hydrolase</keyword>
<evidence type="ECO:0000256" key="8">
    <source>
        <dbReference type="PROSITE-ProRule" id="PRU01240"/>
    </source>
</evidence>